<proteinExistence type="predicted"/>
<organism evidence="2">
    <name type="scientific">Arundo donax</name>
    <name type="common">Giant reed</name>
    <name type="synonym">Donax arundinaceus</name>
    <dbReference type="NCBI Taxonomy" id="35708"/>
    <lineage>
        <taxon>Eukaryota</taxon>
        <taxon>Viridiplantae</taxon>
        <taxon>Streptophyta</taxon>
        <taxon>Embryophyta</taxon>
        <taxon>Tracheophyta</taxon>
        <taxon>Spermatophyta</taxon>
        <taxon>Magnoliopsida</taxon>
        <taxon>Liliopsida</taxon>
        <taxon>Poales</taxon>
        <taxon>Poaceae</taxon>
        <taxon>PACMAD clade</taxon>
        <taxon>Arundinoideae</taxon>
        <taxon>Arundineae</taxon>
        <taxon>Arundo</taxon>
    </lineage>
</organism>
<dbReference type="AlphaFoldDB" id="A0A0A8Y9E4"/>
<reference evidence="2" key="2">
    <citation type="journal article" date="2015" name="Data Brief">
        <title>Shoot transcriptome of the giant reed, Arundo donax.</title>
        <authorList>
            <person name="Barrero R.A."/>
            <person name="Guerrero F.D."/>
            <person name="Moolhuijzen P."/>
            <person name="Goolsby J.A."/>
            <person name="Tidwell J."/>
            <person name="Bellgard S.E."/>
            <person name="Bellgard M.I."/>
        </authorList>
    </citation>
    <scope>NUCLEOTIDE SEQUENCE</scope>
    <source>
        <tissue evidence="2">Shoot tissue taken approximately 20 cm above the soil surface</tissue>
    </source>
</reference>
<evidence type="ECO:0000256" key="1">
    <source>
        <dbReference type="SAM" id="MobiDB-lite"/>
    </source>
</evidence>
<protein>
    <submittedName>
        <fullName evidence="2">Uncharacterized protein</fullName>
    </submittedName>
</protein>
<accession>A0A0A8Y9E4</accession>
<feature type="compositionally biased region" description="Polar residues" evidence="1">
    <location>
        <begin position="8"/>
        <end position="37"/>
    </location>
</feature>
<reference evidence="2" key="1">
    <citation type="submission" date="2014-09" db="EMBL/GenBank/DDBJ databases">
        <authorList>
            <person name="Magalhaes I.L.F."/>
            <person name="Oliveira U."/>
            <person name="Santos F.R."/>
            <person name="Vidigal T.H.D.A."/>
            <person name="Brescovit A.D."/>
            <person name="Santos A.J."/>
        </authorList>
    </citation>
    <scope>NUCLEOTIDE SEQUENCE</scope>
    <source>
        <tissue evidence="2">Shoot tissue taken approximately 20 cm above the soil surface</tissue>
    </source>
</reference>
<feature type="region of interest" description="Disordered" evidence="1">
    <location>
        <begin position="1"/>
        <end position="44"/>
    </location>
</feature>
<dbReference type="EMBL" id="GBRH01274939">
    <property type="protein sequence ID" value="JAD22956.1"/>
    <property type="molecule type" value="Transcribed_RNA"/>
</dbReference>
<evidence type="ECO:0000313" key="2">
    <source>
        <dbReference type="EMBL" id="JAD22956.1"/>
    </source>
</evidence>
<sequence>MNRRQTRKNFSVTQQIWTQNSQTPSPKQTNRGLSVTSVHPKILV</sequence>
<name>A0A0A8Y9E4_ARUDO</name>